<sequence length="53" mass="6157">MSNRMVHRERDRAHGRTPVAAKLNSRRRLALSTLMIESFKPRLLTFYTQDNGG</sequence>
<dbReference type="STRING" id="338963.Pcar_3440"/>
<dbReference type="AlphaFoldDB" id="J9UIS4"/>
<gene>
    <name evidence="1" type="ordered locus">Pcar_3440</name>
</gene>
<dbReference type="Proteomes" id="UP000002534">
    <property type="component" value="Chromosome"/>
</dbReference>
<reference evidence="2" key="1">
    <citation type="submission" date="2005-10" db="EMBL/GenBank/DDBJ databases">
        <title>Complete sequence of Pelobacter carbinolicus DSM 2380.</title>
        <authorList>
            <person name="Copeland A."/>
            <person name="Lucas S."/>
            <person name="Lapidus A."/>
            <person name="Barry K."/>
            <person name="Detter J.C."/>
            <person name="Glavina T."/>
            <person name="Hammon N."/>
            <person name="Israni S."/>
            <person name="Pitluck S."/>
            <person name="Chertkov O."/>
            <person name="Schmutz J."/>
            <person name="Larimer F."/>
            <person name="Land M."/>
            <person name="Kyrpides N."/>
            <person name="Ivanova N."/>
            <person name="Richardson P."/>
        </authorList>
    </citation>
    <scope>NUCLEOTIDE SEQUENCE [LARGE SCALE GENOMIC DNA]</scope>
    <source>
        <strain evidence="2">DSM 2380 / NBRC 103641 / GraBd1</strain>
    </source>
</reference>
<dbReference type="KEGG" id="pca:Pcar_3440"/>
<protein>
    <submittedName>
        <fullName evidence="1">Uncharacterized protein</fullName>
    </submittedName>
</protein>
<keyword evidence="2" id="KW-1185">Reference proteome</keyword>
<organism evidence="1 2">
    <name type="scientific">Syntrophotalea carbinolica (strain DSM 2380 / NBRC 103641 / GraBd1)</name>
    <name type="common">Pelobacter carbinolicus</name>
    <dbReference type="NCBI Taxonomy" id="338963"/>
    <lineage>
        <taxon>Bacteria</taxon>
        <taxon>Pseudomonadati</taxon>
        <taxon>Thermodesulfobacteriota</taxon>
        <taxon>Desulfuromonadia</taxon>
        <taxon>Desulfuromonadales</taxon>
        <taxon>Syntrophotaleaceae</taxon>
        <taxon>Syntrophotalea</taxon>
    </lineage>
</organism>
<proteinExistence type="predicted"/>
<dbReference type="HOGENOM" id="CLU_3064474_0_0_7"/>
<reference evidence="1 2" key="2">
    <citation type="journal article" date="2012" name="BMC Genomics">
        <title>The genome of Pelobacter carbinolicus reveals surprising metabolic capabilities and physiological features.</title>
        <authorList>
            <person name="Aklujkar M."/>
            <person name="Haveman S.A."/>
            <person name="Didonato R.Jr."/>
            <person name="Chertkov O."/>
            <person name="Han C.S."/>
            <person name="Land M.L."/>
            <person name="Brown P."/>
            <person name="Lovley D.R."/>
        </authorList>
    </citation>
    <scope>NUCLEOTIDE SEQUENCE [LARGE SCALE GENOMIC DNA]</scope>
    <source>
        <strain evidence="2">DSM 2380 / NBRC 103641 / GraBd1</strain>
    </source>
</reference>
<evidence type="ECO:0000313" key="1">
    <source>
        <dbReference type="EMBL" id="AFR67601.1"/>
    </source>
</evidence>
<accession>J9UIS4</accession>
<evidence type="ECO:0000313" key="2">
    <source>
        <dbReference type="Proteomes" id="UP000002534"/>
    </source>
</evidence>
<dbReference type="EMBL" id="CP000142">
    <property type="protein sequence ID" value="AFR67601.1"/>
    <property type="molecule type" value="Genomic_DNA"/>
</dbReference>
<name>J9UIS4_SYNC1</name>